<feature type="region of interest" description="Disordered" evidence="1">
    <location>
        <begin position="86"/>
        <end position="121"/>
    </location>
</feature>
<proteinExistence type="predicted"/>
<protein>
    <submittedName>
        <fullName evidence="3">Uncharacterized protein</fullName>
    </submittedName>
</protein>
<accession>A0A8H3IEK3</accession>
<feature type="compositionally biased region" description="Polar residues" evidence="1">
    <location>
        <begin position="1"/>
        <end position="12"/>
    </location>
</feature>
<feature type="transmembrane region" description="Helical" evidence="2">
    <location>
        <begin position="57"/>
        <end position="80"/>
    </location>
</feature>
<keyword evidence="2" id="KW-1133">Transmembrane helix</keyword>
<feature type="compositionally biased region" description="Low complexity" evidence="1">
    <location>
        <begin position="28"/>
        <end position="50"/>
    </location>
</feature>
<evidence type="ECO:0000313" key="3">
    <source>
        <dbReference type="EMBL" id="CAF9913040.1"/>
    </source>
</evidence>
<feature type="region of interest" description="Disordered" evidence="1">
    <location>
        <begin position="1"/>
        <end position="54"/>
    </location>
</feature>
<dbReference type="AlphaFoldDB" id="A0A8H3IEK3"/>
<evidence type="ECO:0000256" key="1">
    <source>
        <dbReference type="SAM" id="MobiDB-lite"/>
    </source>
</evidence>
<sequence length="144" mass="15502">MPVHRQPQQQVLFRQPESGSATPGGTGSTVQPGPTSTSTSPTTPSSSPSSKNNDNRITIIASIVGSVAGVIAVVIAWLTYRHMRKGKEPGQQGQGATSPPFQGYQTEMQHMQSPAQSHVYNEESYRQPFYGGQYVQPGRGGPRY</sequence>
<dbReference type="Proteomes" id="UP000664521">
    <property type="component" value="Unassembled WGS sequence"/>
</dbReference>
<name>A0A8H3IEK3_9LECA</name>
<keyword evidence="4" id="KW-1185">Reference proteome</keyword>
<evidence type="ECO:0000313" key="4">
    <source>
        <dbReference type="Proteomes" id="UP000664521"/>
    </source>
</evidence>
<organism evidence="3 4">
    <name type="scientific">Heterodermia speciosa</name>
    <dbReference type="NCBI Taxonomy" id="116794"/>
    <lineage>
        <taxon>Eukaryota</taxon>
        <taxon>Fungi</taxon>
        <taxon>Dikarya</taxon>
        <taxon>Ascomycota</taxon>
        <taxon>Pezizomycotina</taxon>
        <taxon>Lecanoromycetes</taxon>
        <taxon>OSLEUM clade</taxon>
        <taxon>Lecanoromycetidae</taxon>
        <taxon>Caliciales</taxon>
        <taxon>Physciaceae</taxon>
        <taxon>Heterodermia</taxon>
    </lineage>
</organism>
<dbReference type="EMBL" id="CAJPDS010000012">
    <property type="protein sequence ID" value="CAF9913040.1"/>
    <property type="molecule type" value="Genomic_DNA"/>
</dbReference>
<reference evidence="3" key="1">
    <citation type="submission" date="2021-03" db="EMBL/GenBank/DDBJ databases">
        <authorList>
            <person name="Tagirdzhanova G."/>
        </authorList>
    </citation>
    <scope>NUCLEOTIDE SEQUENCE</scope>
</reference>
<keyword evidence="2" id="KW-0812">Transmembrane</keyword>
<keyword evidence="2" id="KW-0472">Membrane</keyword>
<feature type="compositionally biased region" description="Polar residues" evidence="1">
    <location>
        <begin position="94"/>
        <end position="119"/>
    </location>
</feature>
<evidence type="ECO:0000256" key="2">
    <source>
        <dbReference type="SAM" id="Phobius"/>
    </source>
</evidence>
<gene>
    <name evidence="3" type="ORF">HETSPECPRED_001303</name>
</gene>
<comment type="caution">
    <text evidence="3">The sequence shown here is derived from an EMBL/GenBank/DDBJ whole genome shotgun (WGS) entry which is preliminary data.</text>
</comment>